<reference evidence="2" key="1">
    <citation type="submission" date="2023-10" db="EMBL/GenBank/DDBJ databases">
        <authorList>
            <person name="Chen Y."/>
            <person name="Shah S."/>
            <person name="Dougan E. K."/>
            <person name="Thang M."/>
            <person name="Chan C."/>
        </authorList>
    </citation>
    <scope>NUCLEOTIDE SEQUENCE [LARGE SCALE GENOMIC DNA]</scope>
</reference>
<comment type="caution">
    <text evidence="2">The sequence shown here is derived from an EMBL/GenBank/DDBJ whole genome shotgun (WGS) entry which is preliminary data.</text>
</comment>
<dbReference type="PANTHER" id="PTHR37952">
    <property type="match status" value="1"/>
</dbReference>
<evidence type="ECO:0000313" key="2">
    <source>
        <dbReference type="EMBL" id="CAK0815546.1"/>
    </source>
</evidence>
<sequence>MARGRPTVALAAVVASAWISAQLAASPALGFATPVAARSRLPAPAAPARGPAHGSGAAAAGGSSAGAAAAGEPRGPSAIAGALAAAAALLVGICAGASPSQAFFGMGKSGEIIGEFQASGMIFKDTLDVERITDPKVKGVTIYQTDFSKSALDKAMAGNLLQSDSGASGLACIADGPVLISRDLVKDKAGEEIFSEDKGIGKKLKVRRVYDETSKNLVYVVFTERFMKSDNDNGSRFKSVACAVHVTGEQ</sequence>
<keyword evidence="3" id="KW-1185">Reference proteome</keyword>
<feature type="signal peptide" evidence="1">
    <location>
        <begin position="1"/>
        <end position="24"/>
    </location>
</feature>
<proteinExistence type="predicted"/>
<dbReference type="PANTHER" id="PTHR37952:SF2">
    <property type="entry name" value="PROTEIN CREA"/>
    <property type="match status" value="1"/>
</dbReference>
<keyword evidence="1" id="KW-0732">Signal</keyword>
<feature type="chain" id="PRO_5046295027" evidence="1">
    <location>
        <begin position="25"/>
        <end position="250"/>
    </location>
</feature>
<evidence type="ECO:0000256" key="1">
    <source>
        <dbReference type="SAM" id="SignalP"/>
    </source>
</evidence>
<organism evidence="2 3">
    <name type="scientific">Prorocentrum cordatum</name>
    <dbReference type="NCBI Taxonomy" id="2364126"/>
    <lineage>
        <taxon>Eukaryota</taxon>
        <taxon>Sar</taxon>
        <taxon>Alveolata</taxon>
        <taxon>Dinophyceae</taxon>
        <taxon>Prorocentrales</taxon>
        <taxon>Prorocentraceae</taxon>
        <taxon>Prorocentrum</taxon>
    </lineage>
</organism>
<accession>A0ABN9R9G7</accession>
<dbReference type="EMBL" id="CAUYUJ010005947">
    <property type="protein sequence ID" value="CAK0815546.1"/>
    <property type="molecule type" value="Genomic_DNA"/>
</dbReference>
<dbReference type="InterPro" id="IPR010292">
    <property type="entry name" value="Uncharacterised_CreA"/>
</dbReference>
<name>A0ABN9R9G7_9DINO</name>
<evidence type="ECO:0000313" key="3">
    <source>
        <dbReference type="Proteomes" id="UP001189429"/>
    </source>
</evidence>
<gene>
    <name evidence="2" type="ORF">PCOR1329_LOCUS18811</name>
</gene>
<dbReference type="Pfam" id="PF05981">
    <property type="entry name" value="CreA"/>
    <property type="match status" value="1"/>
</dbReference>
<protein>
    <submittedName>
        <fullName evidence="2">Uncharacterized protein</fullName>
    </submittedName>
</protein>
<dbReference type="Proteomes" id="UP001189429">
    <property type="component" value="Unassembled WGS sequence"/>
</dbReference>